<dbReference type="PROSITE" id="PS00028">
    <property type="entry name" value="ZINC_FINGER_C2H2_1"/>
    <property type="match status" value="4"/>
</dbReference>
<keyword evidence="11" id="KW-1185">Reference proteome</keyword>
<dbReference type="InterPro" id="IPR012934">
    <property type="entry name" value="Znf_AD"/>
</dbReference>
<evidence type="ECO:0000256" key="8">
    <source>
        <dbReference type="PROSITE-ProRule" id="PRU00042"/>
    </source>
</evidence>
<comment type="caution">
    <text evidence="10">The sequence shown here is derived from an EMBL/GenBank/DDBJ whole genome shotgun (WGS) entry which is preliminary data.</text>
</comment>
<dbReference type="GO" id="GO:0006355">
    <property type="term" value="P:regulation of DNA-templated transcription"/>
    <property type="evidence" value="ECO:0007669"/>
    <property type="project" value="UniProtKB-ARBA"/>
</dbReference>
<feature type="domain" description="C2H2-type" evidence="9">
    <location>
        <begin position="223"/>
        <end position="250"/>
    </location>
</feature>
<dbReference type="InterPro" id="IPR036236">
    <property type="entry name" value="Znf_C2H2_sf"/>
</dbReference>
<keyword evidence="4" id="KW-0677">Repeat</keyword>
<evidence type="ECO:0000256" key="7">
    <source>
        <dbReference type="ARBA" id="ARBA00023242"/>
    </source>
</evidence>
<protein>
    <recommendedName>
        <fullName evidence="9">C2H2-type domain-containing protein</fullName>
    </recommendedName>
</protein>
<evidence type="ECO:0000256" key="5">
    <source>
        <dbReference type="ARBA" id="ARBA00022771"/>
    </source>
</evidence>
<keyword evidence="6" id="KW-0862">Zinc</keyword>
<dbReference type="PROSITE" id="PS50157">
    <property type="entry name" value="ZINC_FINGER_C2H2_2"/>
    <property type="match status" value="6"/>
</dbReference>
<dbReference type="FunFam" id="3.30.160.60:FF:002343">
    <property type="entry name" value="Zinc finger protein 33A"/>
    <property type="match status" value="1"/>
</dbReference>
<name>A0A8K0GCM8_IGNLU</name>
<comment type="subcellular location">
    <subcellularLocation>
        <location evidence="1">Nucleus</location>
    </subcellularLocation>
</comment>
<dbReference type="SMART" id="SM00355">
    <property type="entry name" value="ZnF_C2H2"/>
    <property type="match status" value="8"/>
</dbReference>
<evidence type="ECO:0000256" key="4">
    <source>
        <dbReference type="ARBA" id="ARBA00022737"/>
    </source>
</evidence>
<dbReference type="AlphaFoldDB" id="A0A8K0GCM8"/>
<dbReference type="Proteomes" id="UP000801492">
    <property type="component" value="Unassembled WGS sequence"/>
</dbReference>
<dbReference type="InterPro" id="IPR013087">
    <property type="entry name" value="Znf_C2H2_type"/>
</dbReference>
<evidence type="ECO:0000256" key="3">
    <source>
        <dbReference type="ARBA" id="ARBA00022723"/>
    </source>
</evidence>
<feature type="domain" description="C2H2-type" evidence="9">
    <location>
        <begin position="279"/>
        <end position="306"/>
    </location>
</feature>
<dbReference type="Pfam" id="PF13909">
    <property type="entry name" value="zf-H2C2_5"/>
    <property type="match status" value="1"/>
</dbReference>
<reference evidence="10" key="1">
    <citation type="submission" date="2019-08" db="EMBL/GenBank/DDBJ databases">
        <title>The genome of the North American firefly Photinus pyralis.</title>
        <authorList>
            <consortium name="Photinus pyralis genome working group"/>
            <person name="Fallon T.R."/>
            <person name="Sander Lower S.E."/>
            <person name="Weng J.-K."/>
        </authorList>
    </citation>
    <scope>NUCLEOTIDE SEQUENCE</scope>
    <source>
        <strain evidence="10">TRF0915ILg1</strain>
        <tissue evidence="10">Whole body</tissue>
    </source>
</reference>
<dbReference type="GO" id="GO:0008270">
    <property type="term" value="F:zinc ion binding"/>
    <property type="evidence" value="ECO:0007669"/>
    <property type="project" value="UniProtKB-KW"/>
</dbReference>
<sequence length="463" mass="54026">MSQICRTCTQIIDEYFCVEGSIFASASLKVTDVLRVCIPELDLNLVPDSVICKNCMFSLYIMHQFKTETIRNEGAFRSKQHVRIKNLSSLTKNENLKNYGDFKYNELETIEVELDDVKDLNTELVYDVVNDDSITEIMNENLQNSSTTNTPLENTNDVLHDEYNESSSVFDCPPLVPISDNKFSDLQVQNKVNVLKEKCNIDVKKFIQCTSTNKKKRNIKRPYKCTECNFRSDARASLLMHSRIHTGEKPFHCPKCPYKAKRKAHLEDHLKIHTGERPFICEVCSKCFITKQILKKHMLIHTEEKPYRCLQCNFRSRHKLSITNHVKKVHIGIEKVSINEPRMCYVCGKWLSGLSSLNTHMKIHTGVKKHLCELCGKYFREKGMLKNHLRIHTGEKPFKCAQCDYIATRKAHLQEHMRTHVPDRELTQCSFCNKRYTTKLLLKKHMNEEHQELDDKDEQLEFI</sequence>
<keyword evidence="5 8" id="KW-0863">Zinc-finger</keyword>
<dbReference type="GO" id="GO:0005634">
    <property type="term" value="C:nucleus"/>
    <property type="evidence" value="ECO:0007669"/>
    <property type="project" value="UniProtKB-SubCell"/>
</dbReference>
<feature type="domain" description="C2H2-type" evidence="9">
    <location>
        <begin position="370"/>
        <end position="397"/>
    </location>
</feature>
<comment type="similarity">
    <text evidence="2">Belongs to the krueppel C2H2-type zinc-finger protein family.</text>
</comment>
<proteinExistence type="inferred from homology"/>
<dbReference type="FunFam" id="3.30.160.60:FF:000624">
    <property type="entry name" value="zinc finger protein 697"/>
    <property type="match status" value="1"/>
</dbReference>
<gene>
    <name evidence="10" type="ORF">ILUMI_11520</name>
</gene>
<feature type="domain" description="C2H2-type" evidence="9">
    <location>
        <begin position="342"/>
        <end position="369"/>
    </location>
</feature>
<feature type="domain" description="C2H2-type" evidence="9">
    <location>
        <begin position="251"/>
        <end position="278"/>
    </location>
</feature>
<evidence type="ECO:0000313" key="10">
    <source>
        <dbReference type="EMBL" id="KAF2894659.1"/>
    </source>
</evidence>
<dbReference type="FunFam" id="3.30.160.60:FF:000448">
    <property type="entry name" value="RE1-silencing transcription factor A"/>
    <property type="match status" value="1"/>
</dbReference>
<keyword evidence="7" id="KW-0539">Nucleus</keyword>
<organism evidence="10 11">
    <name type="scientific">Ignelater luminosus</name>
    <name type="common">Cucubano</name>
    <name type="synonym">Pyrophorus luminosus</name>
    <dbReference type="NCBI Taxonomy" id="2038154"/>
    <lineage>
        <taxon>Eukaryota</taxon>
        <taxon>Metazoa</taxon>
        <taxon>Ecdysozoa</taxon>
        <taxon>Arthropoda</taxon>
        <taxon>Hexapoda</taxon>
        <taxon>Insecta</taxon>
        <taxon>Pterygota</taxon>
        <taxon>Neoptera</taxon>
        <taxon>Endopterygota</taxon>
        <taxon>Coleoptera</taxon>
        <taxon>Polyphaga</taxon>
        <taxon>Elateriformia</taxon>
        <taxon>Elateroidea</taxon>
        <taxon>Elateridae</taxon>
        <taxon>Agrypninae</taxon>
        <taxon>Pyrophorini</taxon>
        <taxon>Ignelater</taxon>
    </lineage>
</organism>
<dbReference type="PANTHER" id="PTHR24379">
    <property type="entry name" value="KRAB AND ZINC FINGER DOMAIN-CONTAINING"/>
    <property type="match status" value="1"/>
</dbReference>
<evidence type="ECO:0000256" key="1">
    <source>
        <dbReference type="ARBA" id="ARBA00004123"/>
    </source>
</evidence>
<evidence type="ECO:0000256" key="2">
    <source>
        <dbReference type="ARBA" id="ARBA00006991"/>
    </source>
</evidence>
<feature type="domain" description="C2H2-type" evidence="9">
    <location>
        <begin position="398"/>
        <end position="425"/>
    </location>
</feature>
<keyword evidence="3" id="KW-0479">Metal-binding</keyword>
<dbReference type="Gene3D" id="3.30.160.60">
    <property type="entry name" value="Classic Zinc Finger"/>
    <property type="match status" value="7"/>
</dbReference>
<dbReference type="PANTHER" id="PTHR24379:SF123">
    <property type="entry name" value="ZINC FINGER AND BTB DOMAIN CONTAINING 17"/>
    <property type="match status" value="1"/>
</dbReference>
<dbReference type="FunFam" id="3.30.160.60:FF:000446">
    <property type="entry name" value="Zinc finger protein"/>
    <property type="match status" value="1"/>
</dbReference>
<dbReference type="Pfam" id="PF00096">
    <property type="entry name" value="zf-C2H2"/>
    <property type="match status" value="4"/>
</dbReference>
<dbReference type="FunFam" id="3.30.160.60:FF:001498">
    <property type="entry name" value="Zinc finger protein 404"/>
    <property type="match status" value="1"/>
</dbReference>
<accession>A0A8K0GCM8</accession>
<dbReference type="SUPFAM" id="SSF57667">
    <property type="entry name" value="beta-beta-alpha zinc fingers"/>
    <property type="match status" value="4"/>
</dbReference>
<dbReference type="EMBL" id="VTPC01006793">
    <property type="protein sequence ID" value="KAF2894659.1"/>
    <property type="molecule type" value="Genomic_DNA"/>
</dbReference>
<dbReference type="SMART" id="SM00868">
    <property type="entry name" value="zf-AD"/>
    <property type="match status" value="1"/>
</dbReference>
<dbReference type="OrthoDB" id="9978265at2759"/>
<evidence type="ECO:0000259" key="9">
    <source>
        <dbReference type="PROSITE" id="PS50157"/>
    </source>
</evidence>
<evidence type="ECO:0000313" key="11">
    <source>
        <dbReference type="Proteomes" id="UP000801492"/>
    </source>
</evidence>
<evidence type="ECO:0000256" key="6">
    <source>
        <dbReference type="ARBA" id="ARBA00022833"/>
    </source>
</evidence>